<feature type="region of interest" description="Disordered" evidence="1">
    <location>
        <begin position="1"/>
        <end position="117"/>
    </location>
</feature>
<feature type="compositionally biased region" description="Gly residues" evidence="1">
    <location>
        <begin position="67"/>
        <end position="80"/>
    </location>
</feature>
<comment type="caution">
    <text evidence="2">The sequence shown here is derived from an EMBL/GenBank/DDBJ whole genome shotgun (WGS) entry which is preliminary data.</text>
</comment>
<sequence>MTAETYVSVLAASTGRGKEHRKRKAEEEAETGHRNGDDRSIRPCKHQRDENGRDRSFAYDSYRPSESGGGGGRGDGQGGGNDHRRDDNAGGRSGRGGDYRSNGYDRGGGGYRSNGHA</sequence>
<keyword evidence="3" id="KW-1185">Reference proteome</keyword>
<accession>A0AAD4IJ14</accession>
<feature type="compositionally biased region" description="Gly residues" evidence="1">
    <location>
        <begin position="105"/>
        <end position="117"/>
    </location>
</feature>
<evidence type="ECO:0000256" key="1">
    <source>
        <dbReference type="SAM" id="MobiDB-lite"/>
    </source>
</evidence>
<organism evidence="2 3">
    <name type="scientific">Alternaria panax</name>
    <dbReference type="NCBI Taxonomy" id="48097"/>
    <lineage>
        <taxon>Eukaryota</taxon>
        <taxon>Fungi</taxon>
        <taxon>Dikarya</taxon>
        <taxon>Ascomycota</taxon>
        <taxon>Pezizomycotina</taxon>
        <taxon>Dothideomycetes</taxon>
        <taxon>Pleosporomycetidae</taxon>
        <taxon>Pleosporales</taxon>
        <taxon>Pleosporineae</taxon>
        <taxon>Pleosporaceae</taxon>
        <taxon>Alternaria</taxon>
        <taxon>Alternaria sect. Panax</taxon>
    </lineage>
</organism>
<proteinExistence type="predicted"/>
<feature type="compositionally biased region" description="Basic and acidic residues" evidence="1">
    <location>
        <begin position="24"/>
        <end position="57"/>
    </location>
</feature>
<name>A0AAD4IJ14_9PLEO</name>
<gene>
    <name evidence="2" type="ORF">G6011_00434</name>
</gene>
<evidence type="ECO:0000313" key="2">
    <source>
        <dbReference type="EMBL" id="KAG9195313.1"/>
    </source>
</evidence>
<reference evidence="2" key="1">
    <citation type="submission" date="2021-07" db="EMBL/GenBank/DDBJ databases">
        <title>Genome Resource of American Ginseng Black Spot Pathogen Alternaria panax.</title>
        <authorList>
            <person name="Qiu C."/>
            <person name="Wang W."/>
            <person name="Liu Z."/>
        </authorList>
    </citation>
    <scope>NUCLEOTIDE SEQUENCE</scope>
    <source>
        <strain evidence="2">BNCC115425</strain>
    </source>
</reference>
<dbReference type="Proteomes" id="UP001199106">
    <property type="component" value="Unassembled WGS sequence"/>
</dbReference>
<protein>
    <submittedName>
        <fullName evidence="2">Uncharacterized protein</fullName>
    </submittedName>
</protein>
<evidence type="ECO:0000313" key="3">
    <source>
        <dbReference type="Proteomes" id="UP001199106"/>
    </source>
</evidence>
<dbReference type="AlphaFoldDB" id="A0AAD4IJ14"/>
<dbReference type="EMBL" id="JAANER010000001">
    <property type="protein sequence ID" value="KAG9195313.1"/>
    <property type="molecule type" value="Genomic_DNA"/>
</dbReference>